<accession>A0AAV3XBS6</accession>
<proteinExistence type="predicted"/>
<dbReference type="EMBL" id="BLAY01000041">
    <property type="protein sequence ID" value="GET38220.1"/>
    <property type="molecule type" value="Genomic_DNA"/>
</dbReference>
<evidence type="ECO:0000313" key="2">
    <source>
        <dbReference type="Proteomes" id="UP001050975"/>
    </source>
</evidence>
<reference evidence="1" key="1">
    <citation type="submission" date="2019-10" db="EMBL/GenBank/DDBJ databases">
        <title>Draft genome sequece of Microseira wollei NIES-4236.</title>
        <authorList>
            <person name="Yamaguchi H."/>
            <person name="Suzuki S."/>
            <person name="Kawachi M."/>
        </authorList>
    </citation>
    <scope>NUCLEOTIDE SEQUENCE</scope>
    <source>
        <strain evidence="1">NIES-4236</strain>
    </source>
</reference>
<comment type="caution">
    <text evidence="1">The sequence shown here is derived from an EMBL/GenBank/DDBJ whole genome shotgun (WGS) entry which is preliminary data.</text>
</comment>
<name>A0AAV3XBS6_9CYAN</name>
<keyword evidence="2" id="KW-1185">Reference proteome</keyword>
<sequence>MTDESTVKLTLALKDPDLEEERLDRTTRNLLRDIKDLDGVEQAGLVSPEEMPEGAKAFGGTLLGILTAEVSLQNIKALLGFVGDRLGDKPIEIELEANGKKLKIKASSKQELVAANEEIVKPFFASLAC</sequence>
<evidence type="ECO:0000313" key="1">
    <source>
        <dbReference type="EMBL" id="GET38220.1"/>
    </source>
</evidence>
<dbReference type="AlphaFoldDB" id="A0AAV3XBS6"/>
<protein>
    <submittedName>
        <fullName evidence="1">Uncharacterized protein</fullName>
    </submittedName>
</protein>
<organism evidence="1 2">
    <name type="scientific">Microseira wollei NIES-4236</name>
    <dbReference type="NCBI Taxonomy" id="2530354"/>
    <lineage>
        <taxon>Bacteria</taxon>
        <taxon>Bacillati</taxon>
        <taxon>Cyanobacteriota</taxon>
        <taxon>Cyanophyceae</taxon>
        <taxon>Oscillatoriophycideae</taxon>
        <taxon>Aerosakkonematales</taxon>
        <taxon>Aerosakkonemataceae</taxon>
        <taxon>Microseira</taxon>
    </lineage>
</organism>
<dbReference type="Proteomes" id="UP001050975">
    <property type="component" value="Unassembled WGS sequence"/>
</dbReference>
<dbReference type="RefSeq" id="WP_226581061.1">
    <property type="nucleotide sequence ID" value="NZ_BLAY01000041.1"/>
</dbReference>
<gene>
    <name evidence="1" type="ORF">MiSe_29740</name>
</gene>